<name>A0A916QR02_9RHOB</name>
<proteinExistence type="predicted"/>
<accession>A0A916QR02</accession>
<gene>
    <name evidence="1" type="ORF">GCM10011498_03100</name>
</gene>
<reference evidence="1" key="1">
    <citation type="journal article" date="2014" name="Int. J. Syst. Evol. Microbiol.">
        <title>Complete genome sequence of Corynebacterium casei LMG S-19264T (=DSM 44701T), isolated from a smear-ripened cheese.</title>
        <authorList>
            <consortium name="US DOE Joint Genome Institute (JGI-PGF)"/>
            <person name="Walter F."/>
            <person name="Albersmeier A."/>
            <person name="Kalinowski J."/>
            <person name="Ruckert C."/>
        </authorList>
    </citation>
    <scope>NUCLEOTIDE SEQUENCE</scope>
    <source>
        <strain evidence="1">CGMCC 1.15880</strain>
    </source>
</reference>
<evidence type="ECO:0000313" key="1">
    <source>
        <dbReference type="EMBL" id="GGA06729.1"/>
    </source>
</evidence>
<dbReference type="Proteomes" id="UP000628017">
    <property type="component" value="Unassembled WGS sequence"/>
</dbReference>
<dbReference type="InterPro" id="IPR027417">
    <property type="entry name" value="P-loop_NTPase"/>
</dbReference>
<evidence type="ECO:0000313" key="2">
    <source>
        <dbReference type="Proteomes" id="UP000628017"/>
    </source>
</evidence>
<dbReference type="GO" id="GO:0051301">
    <property type="term" value="P:cell division"/>
    <property type="evidence" value="ECO:0007669"/>
    <property type="project" value="UniProtKB-KW"/>
</dbReference>
<organism evidence="1 2">
    <name type="scientific">Neptunicoccus cionae</name>
    <dbReference type="NCBI Taxonomy" id="2035344"/>
    <lineage>
        <taxon>Bacteria</taxon>
        <taxon>Pseudomonadati</taxon>
        <taxon>Pseudomonadota</taxon>
        <taxon>Alphaproteobacteria</taxon>
        <taxon>Rhodobacterales</taxon>
        <taxon>Paracoccaceae</taxon>
        <taxon>Neptunicoccus</taxon>
    </lineage>
</organism>
<dbReference type="AlphaFoldDB" id="A0A916QR02"/>
<protein>
    <submittedName>
        <fullName evidence="1">Cell division protein ZipA</fullName>
    </submittedName>
</protein>
<keyword evidence="1" id="KW-0132">Cell division</keyword>
<reference evidence="1" key="2">
    <citation type="submission" date="2020-09" db="EMBL/GenBank/DDBJ databases">
        <authorList>
            <person name="Sun Q."/>
            <person name="Zhou Y."/>
        </authorList>
    </citation>
    <scope>NUCLEOTIDE SEQUENCE</scope>
    <source>
        <strain evidence="1">CGMCC 1.15880</strain>
    </source>
</reference>
<sequence>MAEDEWLSPLFGAEMKTLRDYVTYSQRLKTVLQPHLLSLLAADMTLVLDFPANTPEQRLWLHGLSEQAGCSHTLHFLDTPPEECKARLQIRNASGEHPFAVTDAQFDQIAAHFQRPVEDEGFNIKTYKQ</sequence>
<dbReference type="EMBL" id="BMKA01000001">
    <property type="protein sequence ID" value="GGA06729.1"/>
    <property type="molecule type" value="Genomic_DNA"/>
</dbReference>
<keyword evidence="1" id="KW-0131">Cell cycle</keyword>
<comment type="caution">
    <text evidence="1">The sequence shown here is derived from an EMBL/GenBank/DDBJ whole genome shotgun (WGS) entry which is preliminary data.</text>
</comment>
<dbReference type="Pfam" id="PF13671">
    <property type="entry name" value="AAA_33"/>
    <property type="match status" value="1"/>
</dbReference>
<dbReference type="Gene3D" id="3.40.50.300">
    <property type="entry name" value="P-loop containing nucleotide triphosphate hydrolases"/>
    <property type="match status" value="1"/>
</dbReference>
<keyword evidence="2" id="KW-1185">Reference proteome</keyword>
<dbReference type="SUPFAM" id="SSF52540">
    <property type="entry name" value="P-loop containing nucleoside triphosphate hydrolases"/>
    <property type="match status" value="1"/>
</dbReference>